<dbReference type="InterPro" id="IPR003395">
    <property type="entry name" value="RecF/RecN/SMC_N"/>
</dbReference>
<dbReference type="InterPro" id="IPR027417">
    <property type="entry name" value="P-loop_NTPase"/>
</dbReference>
<dbReference type="Proteomes" id="UP000602745">
    <property type="component" value="Unassembled WGS sequence"/>
</dbReference>
<dbReference type="CDD" id="cd03278">
    <property type="entry name" value="ABC_SMC_barmotin"/>
    <property type="match status" value="1"/>
</dbReference>
<proteinExistence type="inferred from homology"/>
<comment type="similarity">
    <text evidence="7">Belongs to the SMC family.</text>
</comment>
<feature type="coiled-coil region" evidence="7">
    <location>
        <begin position="822"/>
        <end position="975"/>
    </location>
</feature>
<evidence type="ECO:0000313" key="10">
    <source>
        <dbReference type="EMBL" id="GGE34820.1"/>
    </source>
</evidence>
<evidence type="ECO:0000259" key="9">
    <source>
        <dbReference type="Pfam" id="PF02463"/>
    </source>
</evidence>
<feature type="domain" description="RecF/RecN/SMC N-terminal" evidence="9">
    <location>
        <begin position="3"/>
        <end position="1117"/>
    </location>
</feature>
<dbReference type="GO" id="GO:0007059">
    <property type="term" value="P:chromosome segregation"/>
    <property type="evidence" value="ECO:0007669"/>
    <property type="project" value="UniProtKB-UniRule"/>
</dbReference>
<dbReference type="Pfam" id="PF02463">
    <property type="entry name" value="SMC_N"/>
    <property type="match status" value="1"/>
</dbReference>
<dbReference type="GO" id="GO:0007062">
    <property type="term" value="P:sister chromatid cohesion"/>
    <property type="evidence" value="ECO:0007669"/>
    <property type="project" value="InterPro"/>
</dbReference>
<dbReference type="FunFam" id="3.40.50.300:FF:000901">
    <property type="entry name" value="Chromosome partition protein Smc"/>
    <property type="match status" value="1"/>
</dbReference>
<evidence type="ECO:0000256" key="7">
    <source>
        <dbReference type="HAMAP-Rule" id="MF_01894"/>
    </source>
</evidence>
<reference evidence="10" key="2">
    <citation type="submission" date="2020-09" db="EMBL/GenBank/DDBJ databases">
        <authorList>
            <person name="Sun Q."/>
            <person name="Sedlacek I."/>
        </authorList>
    </citation>
    <scope>NUCLEOTIDE SEQUENCE</scope>
    <source>
        <strain evidence="10">CCM 7684</strain>
    </source>
</reference>
<feature type="compositionally biased region" description="Basic and acidic residues" evidence="8">
    <location>
        <begin position="739"/>
        <end position="749"/>
    </location>
</feature>
<organism evidence="10 11">
    <name type="scientific">Agaricicola taiwanensis</name>
    <dbReference type="NCBI Taxonomy" id="591372"/>
    <lineage>
        <taxon>Bacteria</taxon>
        <taxon>Pseudomonadati</taxon>
        <taxon>Pseudomonadota</taxon>
        <taxon>Alphaproteobacteria</taxon>
        <taxon>Rhodobacterales</taxon>
        <taxon>Paracoccaceae</taxon>
        <taxon>Agaricicola</taxon>
    </lineage>
</organism>
<evidence type="ECO:0000256" key="1">
    <source>
        <dbReference type="ARBA" id="ARBA00004496"/>
    </source>
</evidence>
<feature type="coiled-coil region" evidence="7">
    <location>
        <begin position="411"/>
        <end position="499"/>
    </location>
</feature>
<dbReference type="GO" id="GO:0016887">
    <property type="term" value="F:ATP hydrolysis activity"/>
    <property type="evidence" value="ECO:0007669"/>
    <property type="project" value="InterPro"/>
</dbReference>
<evidence type="ECO:0000256" key="3">
    <source>
        <dbReference type="ARBA" id="ARBA00022741"/>
    </source>
</evidence>
<feature type="region of interest" description="Disordered" evidence="8">
    <location>
        <begin position="725"/>
        <end position="750"/>
    </location>
</feature>
<dbReference type="HAMAP" id="MF_01894">
    <property type="entry name" value="Smc_prok"/>
    <property type="match status" value="1"/>
</dbReference>
<comment type="subcellular location">
    <subcellularLocation>
        <location evidence="1 7">Cytoplasm</location>
    </subcellularLocation>
</comment>
<dbReference type="GO" id="GO:0005524">
    <property type="term" value="F:ATP binding"/>
    <property type="evidence" value="ECO:0007669"/>
    <property type="project" value="UniProtKB-UniRule"/>
</dbReference>
<keyword evidence="4 7" id="KW-0067">ATP-binding</keyword>
<sequence>MKLTRLRLHGFKSFVDQSDFLIEPGLTGIVGPNGCGKSNLVEGLRWVMGESSHKTLRAAEMDDVIFAGSKERPARNVAEVGLTLDNSAHEAPQPWTAEETLEVARRVERGKGSSYRINGREVRARDVQILFADASTGARSPSLVRQGQVGEIINAKPEARRRVLEEAAGIAGLHVRRHEAELRLRSAEQNLLRVEDVVGRLTVQIESLKRQARHAGRYRQISAEIRRLEAVVLERAYAAAVADAGDARRAVEEAERLVAEELRHQGEAARAEGVAAHAVPPLRETAAGSIAAVERIRHAINDLDREEKQAASRLVEVERQLGAIAGDMARGEALLQDAAASLERLAGEEAALGDDTDGAAAEAVAETRWQEAERARVAAEKTLSDRALAAAERRAAQDALVRAERDATDRAERLTLEIDKNRRLMESLEREQAQDPITALAGEAEQADAALAQAEATRQDADAELQRARDAELAAAAPLKEAEAELRRYEVERDTLARLVAAGSSGDGAPLLNELTVEPGWETALGAALAEALDAPKDRWRALPPLAAVEFPQGAIPIAGRVKAPAELARRLAFIAVVRQEDGAGLQDALAPGQSLVSFEGDLWRWDGFTAASTAPSRAALKLAERNRLAEVEGHVLNARQQAEARRRDAEKVRQVLSEAQEKEKQAARLAQLARQRADALRTQRAAAERSVAERTASLAGIAATIERLQQDLAEAEKRRADVAERRRKLPEAEASEVEGARQEAEKARSLAADLNAARQSIARERTQRQARRASITAERRAWQARQADATAHLDTLAARKAEHDTERTRLVSLPDDLGARRRALLATFDTAEQEAREASDRLSRAEALRIEAERVARAALSSLSQAREALARAEARHDAMKVRVGEAEARLRETLGRGPAGVPESETALDDLMAELDSLKRDRERLGAVNLRAEDELVEVQMTYDSLSHERDDLNEAIRQLRQAIQTLNREGRERLDAAFTEVNAHFERLFVTLFGGGEAHLTLVESDDPLQAGLEIMARPPGKKSQTLSLLSGGEQTLTALALIFAIFLTNPAPICVLDEVDAPLDDANVERFCHLLKVMSHDTATRFMIVTHNPVTMSHMARLFGVTMAERGVSQLVSVDLEAAEQLREAV</sequence>
<keyword evidence="11" id="KW-1185">Reference proteome</keyword>
<reference evidence="10" key="1">
    <citation type="journal article" date="2014" name="Int. J. Syst. Evol. Microbiol.">
        <title>Complete genome sequence of Corynebacterium casei LMG S-19264T (=DSM 44701T), isolated from a smear-ripened cheese.</title>
        <authorList>
            <consortium name="US DOE Joint Genome Institute (JGI-PGF)"/>
            <person name="Walter F."/>
            <person name="Albersmeier A."/>
            <person name="Kalinowski J."/>
            <person name="Ruckert C."/>
        </authorList>
    </citation>
    <scope>NUCLEOTIDE SEQUENCE</scope>
    <source>
        <strain evidence="10">CCM 7684</strain>
    </source>
</reference>
<dbReference type="PANTHER" id="PTHR43977">
    <property type="entry name" value="STRUCTURAL MAINTENANCE OF CHROMOSOMES PROTEIN 3"/>
    <property type="match status" value="1"/>
</dbReference>
<dbReference type="InterPro" id="IPR024704">
    <property type="entry name" value="SMC"/>
</dbReference>
<evidence type="ECO:0000256" key="2">
    <source>
        <dbReference type="ARBA" id="ARBA00022490"/>
    </source>
</evidence>
<comment type="subunit">
    <text evidence="7">Homodimer.</text>
</comment>
<dbReference type="InterPro" id="IPR011890">
    <property type="entry name" value="SMC_prok"/>
</dbReference>
<protein>
    <recommendedName>
        <fullName evidence="7">Chromosome partition protein Smc</fullName>
    </recommendedName>
</protein>
<accession>A0A8J2YFU3</accession>
<keyword evidence="6 7" id="KW-0238">DNA-binding</keyword>
<dbReference type="GO" id="GO:0003677">
    <property type="term" value="F:DNA binding"/>
    <property type="evidence" value="ECO:0007669"/>
    <property type="project" value="UniProtKB-UniRule"/>
</dbReference>
<evidence type="ECO:0000256" key="8">
    <source>
        <dbReference type="SAM" id="MobiDB-lite"/>
    </source>
</evidence>
<comment type="function">
    <text evidence="7">Required for chromosome condensation and partitioning.</text>
</comment>
<dbReference type="EMBL" id="BMCP01000001">
    <property type="protein sequence ID" value="GGE34820.1"/>
    <property type="molecule type" value="Genomic_DNA"/>
</dbReference>
<dbReference type="AlphaFoldDB" id="A0A8J2YFU3"/>
<evidence type="ECO:0000256" key="4">
    <source>
        <dbReference type="ARBA" id="ARBA00022840"/>
    </source>
</evidence>
<feature type="coiled-coil region" evidence="7">
    <location>
        <begin position="170"/>
        <end position="197"/>
    </location>
</feature>
<dbReference type="GO" id="GO:0005737">
    <property type="term" value="C:cytoplasm"/>
    <property type="evidence" value="ECO:0007669"/>
    <property type="project" value="UniProtKB-SubCell"/>
</dbReference>
<dbReference type="Gene3D" id="3.40.50.300">
    <property type="entry name" value="P-loop containing nucleotide triphosphate hydrolases"/>
    <property type="match status" value="2"/>
</dbReference>
<evidence type="ECO:0000313" key="11">
    <source>
        <dbReference type="Proteomes" id="UP000602745"/>
    </source>
</evidence>
<evidence type="ECO:0000256" key="5">
    <source>
        <dbReference type="ARBA" id="ARBA00023054"/>
    </source>
</evidence>
<dbReference type="PIRSF" id="PIRSF005719">
    <property type="entry name" value="SMC"/>
    <property type="match status" value="1"/>
</dbReference>
<comment type="caution">
    <text evidence="10">The sequence shown here is derived from an EMBL/GenBank/DDBJ whole genome shotgun (WGS) entry which is preliminary data.</text>
</comment>
<keyword evidence="2 7" id="KW-0963">Cytoplasm</keyword>
<dbReference type="GO" id="GO:0030261">
    <property type="term" value="P:chromosome condensation"/>
    <property type="evidence" value="ECO:0007669"/>
    <property type="project" value="InterPro"/>
</dbReference>
<feature type="binding site" evidence="7">
    <location>
        <begin position="32"/>
        <end position="39"/>
    </location>
    <ligand>
        <name>ATP</name>
        <dbReference type="ChEBI" id="CHEBI:30616"/>
    </ligand>
</feature>
<dbReference type="GO" id="GO:0006260">
    <property type="term" value="P:DNA replication"/>
    <property type="evidence" value="ECO:0007669"/>
    <property type="project" value="UniProtKB-UniRule"/>
</dbReference>
<name>A0A8J2YFU3_9RHOB</name>
<evidence type="ECO:0000256" key="6">
    <source>
        <dbReference type="ARBA" id="ARBA00023125"/>
    </source>
</evidence>
<keyword evidence="3 7" id="KW-0547">Nucleotide-binding</keyword>
<gene>
    <name evidence="7 10" type="primary">smc</name>
    <name evidence="10" type="ORF">GCM10007276_10360</name>
</gene>
<dbReference type="RefSeq" id="WP_188408600.1">
    <property type="nucleotide sequence ID" value="NZ_BMCP01000001.1"/>
</dbReference>
<dbReference type="SUPFAM" id="SSF52540">
    <property type="entry name" value="P-loop containing nucleoside triphosphate hydrolases"/>
    <property type="match status" value="1"/>
</dbReference>
<comment type="domain">
    <text evidence="7">Contains large globular domains required for ATP hydrolysis at each terminus and a third globular domain forming a flexible hinge near the middle of the molecule. These domains are separated by coiled-coil structures.</text>
</comment>
<keyword evidence="5 7" id="KW-0175">Coiled coil</keyword>